<dbReference type="GO" id="GO:0008270">
    <property type="term" value="F:zinc ion binding"/>
    <property type="evidence" value="ECO:0007669"/>
    <property type="project" value="InterPro"/>
</dbReference>
<name>A0A9X2KN52_9SPHN</name>
<protein>
    <submittedName>
        <fullName evidence="3">MucR family transcriptional regulator</fullName>
    </submittedName>
</protein>
<comment type="similarity">
    <text evidence="1">Belongs to the ros/MucR family.</text>
</comment>
<dbReference type="EMBL" id="JAMLDX010000019">
    <property type="protein sequence ID" value="MCP3732490.1"/>
    <property type="molecule type" value="Genomic_DNA"/>
</dbReference>
<gene>
    <name evidence="3" type="ORF">M9978_18870</name>
</gene>
<proteinExistence type="inferred from homology"/>
<feature type="region of interest" description="Disordered" evidence="2">
    <location>
        <begin position="131"/>
        <end position="163"/>
    </location>
</feature>
<dbReference type="Pfam" id="PF05443">
    <property type="entry name" value="ROS_MUCR"/>
    <property type="match status" value="1"/>
</dbReference>
<evidence type="ECO:0000313" key="4">
    <source>
        <dbReference type="Proteomes" id="UP001139451"/>
    </source>
</evidence>
<dbReference type="Gene3D" id="1.10.10.1550">
    <property type="entry name" value="ROS/MUCR transcriptional regulator protein"/>
    <property type="match status" value="1"/>
</dbReference>
<dbReference type="AlphaFoldDB" id="A0A9X2KN52"/>
<dbReference type="GO" id="GO:0006355">
    <property type="term" value="P:regulation of DNA-templated transcription"/>
    <property type="evidence" value="ECO:0007669"/>
    <property type="project" value="InterPro"/>
</dbReference>
<organism evidence="3 4">
    <name type="scientific">Sphingomonas tagetis</name>
    <dbReference type="NCBI Taxonomy" id="2949092"/>
    <lineage>
        <taxon>Bacteria</taxon>
        <taxon>Pseudomonadati</taxon>
        <taxon>Pseudomonadota</taxon>
        <taxon>Alphaproteobacteria</taxon>
        <taxon>Sphingomonadales</taxon>
        <taxon>Sphingomonadaceae</taxon>
        <taxon>Sphingomonas</taxon>
    </lineage>
</organism>
<dbReference type="Proteomes" id="UP001139451">
    <property type="component" value="Unassembled WGS sequence"/>
</dbReference>
<evidence type="ECO:0000256" key="1">
    <source>
        <dbReference type="ARBA" id="ARBA00007031"/>
    </source>
</evidence>
<accession>A0A9X2KN52</accession>
<dbReference type="InterPro" id="IPR041920">
    <property type="entry name" value="ROS/MUCR_sf"/>
</dbReference>
<dbReference type="InterPro" id="IPR008807">
    <property type="entry name" value="ROS_MUCR"/>
</dbReference>
<comment type="caution">
    <text evidence="3">The sequence shown here is derived from an EMBL/GenBank/DDBJ whole genome shotgun (WGS) entry which is preliminary data.</text>
</comment>
<reference evidence="3" key="1">
    <citation type="submission" date="2022-05" db="EMBL/GenBank/DDBJ databases">
        <title>Sphingomonas sp. strain MG17 Genome sequencing and assembly.</title>
        <authorList>
            <person name="Kim I."/>
        </authorList>
    </citation>
    <scope>NUCLEOTIDE SEQUENCE</scope>
    <source>
        <strain evidence="3">MG17</strain>
    </source>
</reference>
<keyword evidence="4" id="KW-1185">Reference proteome</keyword>
<evidence type="ECO:0000256" key="2">
    <source>
        <dbReference type="SAM" id="MobiDB-lite"/>
    </source>
</evidence>
<evidence type="ECO:0000313" key="3">
    <source>
        <dbReference type="EMBL" id="MCP3732490.1"/>
    </source>
</evidence>
<dbReference type="GO" id="GO:0003677">
    <property type="term" value="F:DNA binding"/>
    <property type="evidence" value="ECO:0007669"/>
    <property type="project" value="InterPro"/>
</dbReference>
<sequence>MSDENTLSPVELAAELTAAWLANNNTRASTEEAVAFLTAMHKTVGDLSARGSSEPDAAAAPEFTPAVTARKSLASREHILSMIDGRPYRTLTRHLGTHGLTADQYRARYNLPASYPMTAPAYSEQRREMARKIGLGRKPASKAGAQPARKAGGRGKKTAVPAS</sequence>